<organism evidence="6 7">
    <name type="scientific">Saccharothrix lopnurensis</name>
    <dbReference type="NCBI Taxonomy" id="1670621"/>
    <lineage>
        <taxon>Bacteria</taxon>
        <taxon>Bacillati</taxon>
        <taxon>Actinomycetota</taxon>
        <taxon>Actinomycetes</taxon>
        <taxon>Pseudonocardiales</taxon>
        <taxon>Pseudonocardiaceae</taxon>
        <taxon>Saccharothrix</taxon>
    </lineage>
</organism>
<feature type="domain" description="O-methyltransferase C-terminal" evidence="4">
    <location>
        <begin position="114"/>
        <end position="314"/>
    </location>
</feature>
<dbReference type="Gene3D" id="1.10.10.10">
    <property type="entry name" value="Winged helix-like DNA-binding domain superfamily/Winged helix DNA-binding domain"/>
    <property type="match status" value="1"/>
</dbReference>
<gene>
    <name evidence="6" type="ORF">ACFP3R_12050</name>
</gene>
<evidence type="ECO:0000256" key="3">
    <source>
        <dbReference type="ARBA" id="ARBA00022691"/>
    </source>
</evidence>
<protein>
    <submittedName>
        <fullName evidence="6">Methyltransferase</fullName>
    </submittedName>
</protein>
<evidence type="ECO:0000256" key="1">
    <source>
        <dbReference type="ARBA" id="ARBA00022603"/>
    </source>
</evidence>
<keyword evidence="3" id="KW-0949">S-adenosyl-L-methionine</keyword>
<accession>A0ABW1P3D8</accession>
<dbReference type="InterPro" id="IPR036388">
    <property type="entry name" value="WH-like_DNA-bd_sf"/>
</dbReference>
<dbReference type="CDD" id="cd02440">
    <property type="entry name" value="AdoMet_MTases"/>
    <property type="match status" value="1"/>
</dbReference>
<dbReference type="InterPro" id="IPR036390">
    <property type="entry name" value="WH_DNA-bd_sf"/>
</dbReference>
<dbReference type="RefSeq" id="WP_380635567.1">
    <property type="nucleotide sequence ID" value="NZ_JBHSQO010000010.1"/>
</dbReference>
<dbReference type="Pfam" id="PF08100">
    <property type="entry name" value="Dimerisation"/>
    <property type="match status" value="1"/>
</dbReference>
<evidence type="ECO:0000256" key="2">
    <source>
        <dbReference type="ARBA" id="ARBA00022679"/>
    </source>
</evidence>
<dbReference type="SUPFAM" id="SSF46785">
    <property type="entry name" value="Winged helix' DNA-binding domain"/>
    <property type="match status" value="1"/>
</dbReference>
<dbReference type="InterPro" id="IPR029063">
    <property type="entry name" value="SAM-dependent_MTases_sf"/>
</dbReference>
<evidence type="ECO:0000313" key="7">
    <source>
        <dbReference type="Proteomes" id="UP001596220"/>
    </source>
</evidence>
<dbReference type="PIRSF" id="PIRSF005739">
    <property type="entry name" value="O-mtase"/>
    <property type="match status" value="1"/>
</dbReference>
<evidence type="ECO:0000259" key="4">
    <source>
        <dbReference type="Pfam" id="PF00891"/>
    </source>
</evidence>
<keyword evidence="2" id="KW-0808">Transferase</keyword>
<dbReference type="EMBL" id="JBHSQO010000010">
    <property type="protein sequence ID" value="MFC6090006.1"/>
    <property type="molecule type" value="Genomic_DNA"/>
</dbReference>
<evidence type="ECO:0000259" key="5">
    <source>
        <dbReference type="Pfam" id="PF08100"/>
    </source>
</evidence>
<evidence type="ECO:0000313" key="6">
    <source>
        <dbReference type="EMBL" id="MFC6090006.1"/>
    </source>
</evidence>
<feature type="domain" description="O-methyltransferase dimerisation" evidence="5">
    <location>
        <begin position="15"/>
        <end position="87"/>
    </location>
</feature>
<dbReference type="InterPro" id="IPR001077">
    <property type="entry name" value="COMT_C"/>
</dbReference>
<dbReference type="Proteomes" id="UP001596220">
    <property type="component" value="Unassembled WGS sequence"/>
</dbReference>
<comment type="caution">
    <text evidence="6">The sequence shown here is derived from an EMBL/GenBank/DDBJ whole genome shotgun (WGS) entry which is preliminary data.</text>
</comment>
<dbReference type="GO" id="GO:0032259">
    <property type="term" value="P:methylation"/>
    <property type="evidence" value="ECO:0007669"/>
    <property type="project" value="UniProtKB-KW"/>
</dbReference>
<dbReference type="PANTHER" id="PTHR43712:SF2">
    <property type="entry name" value="O-METHYLTRANSFERASE CICE"/>
    <property type="match status" value="1"/>
</dbReference>
<proteinExistence type="predicted"/>
<dbReference type="PANTHER" id="PTHR43712">
    <property type="entry name" value="PUTATIVE (AFU_ORTHOLOGUE AFUA_4G14580)-RELATED"/>
    <property type="match status" value="1"/>
</dbReference>
<dbReference type="Gene3D" id="3.40.50.150">
    <property type="entry name" value="Vaccinia Virus protein VP39"/>
    <property type="match status" value="1"/>
</dbReference>
<keyword evidence="1 6" id="KW-0489">Methyltransferase</keyword>
<dbReference type="InterPro" id="IPR016461">
    <property type="entry name" value="COMT-like"/>
</dbReference>
<keyword evidence="7" id="KW-1185">Reference proteome</keyword>
<dbReference type="SUPFAM" id="SSF53335">
    <property type="entry name" value="S-adenosyl-L-methionine-dependent methyltransferases"/>
    <property type="match status" value="1"/>
</dbReference>
<dbReference type="GO" id="GO:0008168">
    <property type="term" value="F:methyltransferase activity"/>
    <property type="evidence" value="ECO:0007669"/>
    <property type="project" value="UniProtKB-KW"/>
</dbReference>
<dbReference type="InterPro" id="IPR012967">
    <property type="entry name" value="COMT_dimerisation"/>
</dbReference>
<reference evidence="7" key="1">
    <citation type="journal article" date="2019" name="Int. J. Syst. Evol. Microbiol.">
        <title>The Global Catalogue of Microorganisms (GCM) 10K type strain sequencing project: providing services to taxonomists for standard genome sequencing and annotation.</title>
        <authorList>
            <consortium name="The Broad Institute Genomics Platform"/>
            <consortium name="The Broad Institute Genome Sequencing Center for Infectious Disease"/>
            <person name="Wu L."/>
            <person name="Ma J."/>
        </authorList>
    </citation>
    <scope>NUCLEOTIDE SEQUENCE [LARGE SCALE GENOMIC DNA]</scope>
    <source>
        <strain evidence="7">CGMCC 4.7246</strain>
    </source>
</reference>
<sequence>MRDHESALVLYDEAMAFVRSAALRAFARLNVADHLDDDEPVPVSALAAATGARPDGLARLLRFLATRGVVRQHDDDRYTLAELGRALRSTAEPPARSGVLMFTDPMFWTTCHRLESSLTDEEPTFARYFGEPLGDYFAANPETDALFYEGMATVSDAENALIAAASDLPDSGTVVDVGGRNGTMLLAALQARPGLDGVLFDRPDALNTSRLEAAGHDGRWKAVGGDFFTEVPRGDVLVLKRILHNWDDEESVRILRACLRALEPGGRVLVVDAVVPEDGSEHQSHLMDLMMLGAFTGRERTTAELRPLFTAAGLRVTRVIPTPSVMSIVEAVAGEPA</sequence>
<dbReference type="PROSITE" id="PS51683">
    <property type="entry name" value="SAM_OMT_II"/>
    <property type="match status" value="1"/>
</dbReference>
<dbReference type="Pfam" id="PF00891">
    <property type="entry name" value="Methyltransf_2"/>
    <property type="match status" value="1"/>
</dbReference>
<name>A0ABW1P3D8_9PSEU</name>